<feature type="coiled-coil region" evidence="1">
    <location>
        <begin position="676"/>
        <end position="714"/>
    </location>
</feature>
<evidence type="ECO:0000313" key="3">
    <source>
        <dbReference type="EMBL" id="MFC3702120.1"/>
    </source>
</evidence>
<evidence type="ECO:0000259" key="2">
    <source>
        <dbReference type="Pfam" id="PF13476"/>
    </source>
</evidence>
<dbReference type="EMBL" id="JBHRYN010000012">
    <property type="protein sequence ID" value="MFC3702120.1"/>
    <property type="molecule type" value="Genomic_DNA"/>
</dbReference>
<dbReference type="RefSeq" id="WP_290281555.1">
    <property type="nucleotide sequence ID" value="NZ_JAUFQI010000001.1"/>
</dbReference>
<evidence type="ECO:0000313" key="4">
    <source>
        <dbReference type="Proteomes" id="UP001595710"/>
    </source>
</evidence>
<dbReference type="SUPFAM" id="SSF52540">
    <property type="entry name" value="P-loop containing nucleoside triphosphate hydrolases"/>
    <property type="match status" value="2"/>
</dbReference>
<reference evidence="4" key="1">
    <citation type="journal article" date="2019" name="Int. J. Syst. Evol. Microbiol.">
        <title>The Global Catalogue of Microorganisms (GCM) 10K type strain sequencing project: providing services to taxonomists for standard genome sequencing and annotation.</title>
        <authorList>
            <consortium name="The Broad Institute Genomics Platform"/>
            <consortium name="The Broad Institute Genome Sequencing Center for Infectious Disease"/>
            <person name="Wu L."/>
            <person name="Ma J."/>
        </authorList>
    </citation>
    <scope>NUCLEOTIDE SEQUENCE [LARGE SCALE GENOMIC DNA]</scope>
    <source>
        <strain evidence="4">CECT 8288</strain>
    </source>
</reference>
<accession>A0ABV7WS40</accession>
<dbReference type="InterPro" id="IPR038729">
    <property type="entry name" value="Rad50/SbcC_AAA"/>
</dbReference>
<dbReference type="Gene3D" id="1.10.287.1490">
    <property type="match status" value="1"/>
</dbReference>
<feature type="coiled-coil region" evidence="1">
    <location>
        <begin position="331"/>
        <end position="416"/>
    </location>
</feature>
<feature type="domain" description="Rad50/SbcC-type AAA" evidence="2">
    <location>
        <begin position="5"/>
        <end position="275"/>
    </location>
</feature>
<proteinExistence type="predicted"/>
<feature type="coiled-coil region" evidence="1">
    <location>
        <begin position="764"/>
        <end position="851"/>
    </location>
</feature>
<dbReference type="Proteomes" id="UP001595710">
    <property type="component" value="Unassembled WGS sequence"/>
</dbReference>
<dbReference type="Pfam" id="PF13558">
    <property type="entry name" value="SbcC_Walker_B"/>
    <property type="match status" value="1"/>
</dbReference>
<feature type="coiled-coil region" evidence="1">
    <location>
        <begin position="250"/>
        <end position="297"/>
    </location>
</feature>
<evidence type="ECO:0000256" key="1">
    <source>
        <dbReference type="SAM" id="Coils"/>
    </source>
</evidence>
<comment type="caution">
    <text evidence="3">The sequence shown here is derived from an EMBL/GenBank/DDBJ whole genome shotgun (WGS) entry which is preliminary data.</text>
</comment>
<name>A0ABV7WS40_9GAMM</name>
<dbReference type="Gene3D" id="3.40.50.300">
    <property type="entry name" value="P-loop containing nucleotide triphosphate hydrolases"/>
    <property type="match status" value="2"/>
</dbReference>
<dbReference type="PANTHER" id="PTHR32114:SF2">
    <property type="entry name" value="ABC TRANSPORTER ABCH.3"/>
    <property type="match status" value="1"/>
</dbReference>
<dbReference type="PANTHER" id="PTHR32114">
    <property type="entry name" value="ABC TRANSPORTER ABCH.3"/>
    <property type="match status" value="1"/>
</dbReference>
<organism evidence="3 4">
    <name type="scientific">Reinekea marina</name>
    <dbReference type="NCBI Taxonomy" id="1310421"/>
    <lineage>
        <taxon>Bacteria</taxon>
        <taxon>Pseudomonadati</taxon>
        <taxon>Pseudomonadota</taxon>
        <taxon>Gammaproteobacteria</taxon>
        <taxon>Oceanospirillales</taxon>
        <taxon>Saccharospirillaceae</taxon>
        <taxon>Reinekea</taxon>
    </lineage>
</organism>
<protein>
    <submittedName>
        <fullName evidence="3">SMC family ATPase</fullName>
    </submittedName>
</protein>
<dbReference type="InterPro" id="IPR027417">
    <property type="entry name" value="P-loop_NTPase"/>
</dbReference>
<feature type="coiled-coil region" evidence="1">
    <location>
        <begin position="546"/>
        <end position="647"/>
    </location>
</feature>
<dbReference type="Pfam" id="PF13476">
    <property type="entry name" value="AAA_23"/>
    <property type="match status" value="1"/>
</dbReference>
<sequence length="1031" mass="115914">MKPISIAIQAFGPFADRQVVNFTALGENPLFLINGPTGAGKSTLLDAICFALYGESTGKEREPAAMRCDLAPLDLPTEVTFDFILSEHAYRVIRTPAQELTKKKGTGTTVKGPTALVYRYKNASSFESVSFSESDQNVELLPLKGVKEVNEWVSDLTGLSSEQFRQVMVLPQGQFRKLLLADSDQRETIFSQLFQTHIFKQIEERLKLKSADLRNNRKALNDKVFGLLDSVNLDDSSALNEQLLAVEPEFKQAKSNLASTQNKLKKAEQEFQVAQEIEKKIQKKASLAATLQTLEKDQVTIDTQIKSLELVERANKIKPMQVQMQHSVVRLKQETAQQENIQQKVEKLKAQRENNLEQLKALEPLWKSIDDKKHNLKEWQRKKQLLAGLIENKTQLKQLEEKSANFEQSMFSVQAKLTQTEASIKANATALNDNTKKLFEKPALEVEFNRFEYLGRIKAKVEEAAQNIVSLDETISKSKESFALKDQQQKQLLIALQQAELSWHQGQAAELARQLNMGEPCMVCGSLEHPNPANQGADDYASKEQVDSARSVLNSSQKQVSDLQAQITTLEFQRGELINRINELNQELGEQSGESIEWFRAQWQRCKAALKELEQLEKNQIELEKQQQALSQKVEQFSQQITELTATRDQNKVECSTLAARIQEKESEIPAEYRQAKAVDQKIDHLQEEIDSIAQQHQQATEQQQEIAQQLSAQQSLLSDITNRLSELTKLAEKERLAWQQAIQSSGFASEAQFEEFCWSEQKIQQQQNIVDQHKAKVADTKAQLSYIETELKESPEANVEQFKHQVDEQKQAYDKASELYNQLANQYESLKRVADKLKAIQSEVDAIEAQYKVVGTLADVASGQTGNRVSLQRYVLGVLLDDVLAEASQRLLLMSKGRYRLTRKLDRSKGNKTSGLELEIEDAYSGARRPANTLSGGESFMAALSLALGLSDVVQSYSGGIKLETLFIDEGFGSLDMESLDLAIQTLVDLRKSGRTIGIISHVSELKEQMSQRIDVTPSDQGSTVSIVAA</sequence>
<keyword evidence="1" id="KW-0175">Coiled coil</keyword>
<gene>
    <name evidence="3" type="ORF">ACFOND_10740</name>
</gene>
<keyword evidence="4" id="KW-1185">Reference proteome</keyword>